<keyword evidence="7" id="KW-1185">Reference proteome</keyword>
<dbReference type="Pfam" id="PF13859">
    <property type="entry name" value="BNR_3"/>
    <property type="match status" value="1"/>
</dbReference>
<dbReference type="PANTHER" id="PTHR10628">
    <property type="entry name" value="SIALIDASE"/>
    <property type="match status" value="1"/>
</dbReference>
<feature type="domain" description="Sialidase N-terminal" evidence="5">
    <location>
        <begin position="27"/>
        <end position="153"/>
    </location>
</feature>
<comment type="similarity">
    <text evidence="2">Belongs to the glycosyl hydrolase 33 family.</text>
</comment>
<evidence type="ECO:0000256" key="3">
    <source>
        <dbReference type="ARBA" id="ARBA00012733"/>
    </source>
</evidence>
<evidence type="ECO:0000313" key="6">
    <source>
        <dbReference type="EMBL" id="GAA4796959.1"/>
    </source>
</evidence>
<comment type="caution">
    <text evidence="6">The sequence shown here is derived from an EMBL/GenBank/DDBJ whole genome shotgun (WGS) entry which is preliminary data.</text>
</comment>
<dbReference type="InterPro" id="IPR036278">
    <property type="entry name" value="Sialidase_sf"/>
</dbReference>
<sequence length="553" mass="61060">MQYLIVWISFLFVSTTIQGVAKEPVSIAEKQFQVPVLTGKANNPLLRIKVSVPPGQKAKLTAFKLDVTGTTDLSDIAAIRVFYFGQDSLAGTMYNIKRPVFGTAESAESQTLIRGNQSLAAGDHYFWISVQLRPEVNLQHMLGLHCSSLTFDGADIQNHPEQDIRQRVGVAVRQHGQDGVHTSRIPGLATTNKGTLLAIFDARYDKGGDLQGNIDIGLHRSEDGGKTWQPIQIVLDMGEWGGLPEKFNGVSDPCILVDKTSGDIYIAGTWMYGVLDQDGKWIPDLDANSKAWNHQWRDKGSQPGFDVKQSAQFLITKSTDDGKTWTKPMNITRMGKKEAWWLWAPAPGQGITLSDGTLVFPTQGRDEKGEAFSNISYSKDGGKTWKASDPALAESTTECMVVERTDGSLMLNMRANSNKDRTGAGNGRAVATTRDLGHHWQEHPTSHEALPEPVCMASVIGIAYQQGREEKHLLFFSNPHSTTKRHRMTIQISDDEGLSWNKYRPLLLDEGSSRGYSCLTGIDDETIGILYESSQADLVFQAIKIKDLLVPIK</sequence>
<protein>
    <recommendedName>
        <fullName evidence="3">exo-alpha-sialidase</fullName>
        <ecNumber evidence="3">3.2.1.18</ecNumber>
    </recommendedName>
</protein>
<dbReference type="Pfam" id="PF14873">
    <property type="entry name" value="BNR_assoc_N"/>
    <property type="match status" value="1"/>
</dbReference>
<organism evidence="6 7">
    <name type="scientific">Olivibacter ginsenosidimutans</name>
    <dbReference type="NCBI Taxonomy" id="1176537"/>
    <lineage>
        <taxon>Bacteria</taxon>
        <taxon>Pseudomonadati</taxon>
        <taxon>Bacteroidota</taxon>
        <taxon>Sphingobacteriia</taxon>
        <taxon>Sphingobacteriales</taxon>
        <taxon>Sphingobacteriaceae</taxon>
        <taxon>Olivibacter</taxon>
    </lineage>
</organism>
<evidence type="ECO:0000259" key="5">
    <source>
        <dbReference type="Pfam" id="PF14873"/>
    </source>
</evidence>
<comment type="catalytic activity">
    <reaction evidence="1">
        <text>Hydrolysis of alpha-(2-&gt;3)-, alpha-(2-&gt;6)-, alpha-(2-&gt;8)- glycosidic linkages of terminal sialic acid residues in oligosaccharides, glycoproteins, glycolipids, colominic acid and synthetic substrates.</text>
        <dbReference type="EC" id="3.2.1.18"/>
    </reaction>
</comment>
<reference evidence="7" key="1">
    <citation type="journal article" date="2019" name="Int. J. Syst. Evol. Microbiol.">
        <title>The Global Catalogue of Microorganisms (GCM) 10K type strain sequencing project: providing services to taxonomists for standard genome sequencing and annotation.</title>
        <authorList>
            <consortium name="The Broad Institute Genomics Platform"/>
            <consortium name="The Broad Institute Genome Sequencing Center for Infectious Disease"/>
            <person name="Wu L."/>
            <person name="Ma J."/>
        </authorList>
    </citation>
    <scope>NUCLEOTIDE SEQUENCE [LARGE SCALE GENOMIC DNA]</scope>
    <source>
        <strain evidence="7">JCM 18200</strain>
    </source>
</reference>
<evidence type="ECO:0000256" key="2">
    <source>
        <dbReference type="ARBA" id="ARBA00009348"/>
    </source>
</evidence>
<dbReference type="Gene3D" id="2.60.40.1290">
    <property type="match status" value="2"/>
</dbReference>
<evidence type="ECO:0000259" key="4">
    <source>
        <dbReference type="Pfam" id="PF13859"/>
    </source>
</evidence>
<name>A0ABP9BP20_9SPHI</name>
<dbReference type="InterPro" id="IPR011040">
    <property type="entry name" value="Sialidase"/>
</dbReference>
<accession>A0ABP9BP20</accession>
<proteinExistence type="inferred from homology"/>
<dbReference type="PANTHER" id="PTHR10628:SF30">
    <property type="entry name" value="EXO-ALPHA-SIALIDASE"/>
    <property type="match status" value="1"/>
</dbReference>
<dbReference type="EC" id="3.2.1.18" evidence="3"/>
<dbReference type="InterPro" id="IPR029456">
    <property type="entry name" value="Sialidase_N"/>
</dbReference>
<dbReference type="Proteomes" id="UP001501411">
    <property type="component" value="Unassembled WGS sequence"/>
</dbReference>
<gene>
    <name evidence="6" type="ORF">GCM10023231_26810</name>
</gene>
<dbReference type="InterPro" id="IPR026856">
    <property type="entry name" value="Sialidase_fam"/>
</dbReference>
<evidence type="ECO:0000313" key="7">
    <source>
        <dbReference type="Proteomes" id="UP001501411"/>
    </source>
</evidence>
<dbReference type="EMBL" id="BAABIQ010000038">
    <property type="protein sequence ID" value="GAA4796959.1"/>
    <property type="molecule type" value="Genomic_DNA"/>
</dbReference>
<dbReference type="CDD" id="cd15482">
    <property type="entry name" value="Sialidase_non-viral"/>
    <property type="match status" value="1"/>
</dbReference>
<dbReference type="Gene3D" id="2.120.10.10">
    <property type="match status" value="1"/>
</dbReference>
<evidence type="ECO:0000256" key="1">
    <source>
        <dbReference type="ARBA" id="ARBA00000427"/>
    </source>
</evidence>
<dbReference type="SUPFAM" id="SSF50939">
    <property type="entry name" value="Sialidases"/>
    <property type="match status" value="1"/>
</dbReference>
<feature type="domain" description="Sialidase" evidence="4">
    <location>
        <begin position="185"/>
        <end position="495"/>
    </location>
</feature>